<keyword evidence="2 4" id="KW-0648">Protein biosynthesis</keyword>
<dbReference type="GO" id="GO:0006412">
    <property type="term" value="P:translation"/>
    <property type="evidence" value="ECO:0007669"/>
    <property type="project" value="UniProtKB-KW"/>
</dbReference>
<evidence type="ECO:0000313" key="7">
    <source>
        <dbReference type="Proteomes" id="UP000295793"/>
    </source>
</evidence>
<comment type="similarity">
    <text evidence="1 4">Belongs to the prolyl-tRNA editing family. YbaK/EbsC subfamily.</text>
</comment>
<dbReference type="SUPFAM" id="SSF55826">
    <property type="entry name" value="YbaK/ProRS associated domain"/>
    <property type="match status" value="1"/>
</dbReference>
<dbReference type="Pfam" id="PF04073">
    <property type="entry name" value="tRNA_edit"/>
    <property type="match status" value="1"/>
</dbReference>
<dbReference type="PANTHER" id="PTHR30411:SF0">
    <property type="entry name" value="CYS-TRNA(PRO)_CYS-TRNA(CYS) DEACYLASE YBAK"/>
    <property type="match status" value="1"/>
</dbReference>
<dbReference type="AlphaFoldDB" id="A0A4R3IE23"/>
<dbReference type="OrthoDB" id="9809296at2"/>
<dbReference type="Gene3D" id="3.90.960.10">
    <property type="entry name" value="YbaK/aminoacyl-tRNA synthetase-associated domain"/>
    <property type="match status" value="1"/>
</dbReference>
<dbReference type="CDD" id="cd00002">
    <property type="entry name" value="YbaK_deacylase"/>
    <property type="match status" value="1"/>
</dbReference>
<feature type="domain" description="YbaK/aminoacyl-tRNA synthetase-associated" evidence="5">
    <location>
        <begin position="37"/>
        <end position="147"/>
    </location>
</feature>
<organism evidence="6 7">
    <name type="scientific">Reinekea marinisedimentorum</name>
    <dbReference type="NCBI Taxonomy" id="230495"/>
    <lineage>
        <taxon>Bacteria</taxon>
        <taxon>Pseudomonadati</taxon>
        <taxon>Pseudomonadota</taxon>
        <taxon>Gammaproteobacteria</taxon>
        <taxon>Oceanospirillales</taxon>
        <taxon>Saccharospirillaceae</taxon>
        <taxon>Reinekea</taxon>
    </lineage>
</organism>
<proteinExistence type="inferred from homology"/>
<evidence type="ECO:0000256" key="1">
    <source>
        <dbReference type="ARBA" id="ARBA00009798"/>
    </source>
</evidence>
<dbReference type="GO" id="GO:0002161">
    <property type="term" value="F:aminoacyl-tRNA deacylase activity"/>
    <property type="evidence" value="ECO:0007669"/>
    <property type="project" value="InterPro"/>
</dbReference>
<dbReference type="RefSeq" id="WP_132699251.1">
    <property type="nucleotide sequence ID" value="NZ_SLZR01000001.1"/>
</dbReference>
<dbReference type="PANTHER" id="PTHR30411">
    <property type="entry name" value="CYTOPLASMIC PROTEIN"/>
    <property type="match status" value="1"/>
</dbReference>
<evidence type="ECO:0000256" key="2">
    <source>
        <dbReference type="ARBA" id="ARBA00022917"/>
    </source>
</evidence>
<keyword evidence="7" id="KW-1185">Reference proteome</keyword>
<dbReference type="Proteomes" id="UP000295793">
    <property type="component" value="Unassembled WGS sequence"/>
</dbReference>
<dbReference type="InterPro" id="IPR036754">
    <property type="entry name" value="YbaK/aa-tRNA-synt-asso_dom_sf"/>
</dbReference>
<keyword evidence="3 4" id="KW-0456">Lyase</keyword>
<sequence length="163" mass="17233">MTPACRFLKQQKAEFNVHSYDVAYGDPAKGSHQNYGQAVADSVGISHDQLFKTLVICLNGDAKKPAICVVPASGTLNLKLAAKAFNAKSAAMAETDLAEKATGYVVGGISPFGQRKRLPIAFDNSALRFDTIFTSGGKRGLQIEFAPSLLTQLVAAKAAELTA</sequence>
<evidence type="ECO:0000256" key="3">
    <source>
        <dbReference type="ARBA" id="ARBA00023239"/>
    </source>
</evidence>
<reference evidence="6 7" key="1">
    <citation type="submission" date="2019-03" db="EMBL/GenBank/DDBJ databases">
        <title>Genomic Encyclopedia of Archaeal and Bacterial Type Strains, Phase II (KMG-II): from individual species to whole genera.</title>
        <authorList>
            <person name="Goeker M."/>
        </authorList>
    </citation>
    <scope>NUCLEOTIDE SEQUENCE [LARGE SCALE GENOMIC DNA]</scope>
    <source>
        <strain evidence="6 7">DSM 15388</strain>
    </source>
</reference>
<dbReference type="GO" id="GO:0016829">
    <property type="term" value="F:lyase activity"/>
    <property type="evidence" value="ECO:0007669"/>
    <property type="project" value="UniProtKB-KW"/>
</dbReference>
<accession>A0A4R3IE23</accession>
<evidence type="ECO:0000259" key="5">
    <source>
        <dbReference type="Pfam" id="PF04073"/>
    </source>
</evidence>
<dbReference type="InterPro" id="IPR007214">
    <property type="entry name" value="YbaK/aa-tRNA-synth-assoc-dom"/>
</dbReference>
<dbReference type="EMBL" id="SLZR01000001">
    <property type="protein sequence ID" value="TCS44007.1"/>
    <property type="molecule type" value="Genomic_DNA"/>
</dbReference>
<dbReference type="InterPro" id="IPR004369">
    <property type="entry name" value="Prolyl-tRNA_editing_YbaK/EbsC"/>
</dbReference>
<evidence type="ECO:0000313" key="6">
    <source>
        <dbReference type="EMBL" id="TCS44007.1"/>
    </source>
</evidence>
<evidence type="ECO:0000256" key="4">
    <source>
        <dbReference type="PIRNR" id="PIRNR006181"/>
    </source>
</evidence>
<name>A0A4R3IE23_9GAMM</name>
<protein>
    <recommendedName>
        <fullName evidence="4">Cys-tRNA(Pro)/Cys-tRNA(Cys) deacylase</fullName>
        <ecNumber evidence="4">4.2.-.-</ecNumber>
    </recommendedName>
</protein>
<dbReference type="PIRSF" id="PIRSF006181">
    <property type="entry name" value="EbsC_YbaK"/>
    <property type="match status" value="1"/>
</dbReference>
<gene>
    <name evidence="6" type="ORF">BCF53_101350</name>
</gene>
<comment type="caution">
    <text evidence="6">The sequence shown here is derived from an EMBL/GenBank/DDBJ whole genome shotgun (WGS) entry which is preliminary data.</text>
</comment>
<dbReference type="EC" id="4.2.-.-" evidence="4"/>